<evidence type="ECO:0000313" key="4">
    <source>
        <dbReference type="EMBL" id="MDR6722352.1"/>
    </source>
</evidence>
<feature type="signal peptide" evidence="2">
    <location>
        <begin position="1"/>
        <end position="24"/>
    </location>
</feature>
<dbReference type="AlphaFoldDB" id="A0AAP5GXV5"/>
<dbReference type="PROSITE" id="PS51677">
    <property type="entry name" value="NODB"/>
    <property type="match status" value="1"/>
</dbReference>
<dbReference type="Pfam" id="PF01522">
    <property type="entry name" value="Polysacc_deac_1"/>
    <property type="match status" value="1"/>
</dbReference>
<evidence type="ECO:0000313" key="5">
    <source>
        <dbReference type="Proteomes" id="UP001254832"/>
    </source>
</evidence>
<organism evidence="4 5">
    <name type="scientific">Paenibacillus amylolyticus</name>
    <dbReference type="NCBI Taxonomy" id="1451"/>
    <lineage>
        <taxon>Bacteria</taxon>
        <taxon>Bacillati</taxon>
        <taxon>Bacillota</taxon>
        <taxon>Bacilli</taxon>
        <taxon>Bacillales</taxon>
        <taxon>Paenibacillaceae</taxon>
        <taxon>Paenibacillus</taxon>
    </lineage>
</organism>
<dbReference type="CDD" id="cd10966">
    <property type="entry name" value="CE4_yadE_5s"/>
    <property type="match status" value="1"/>
</dbReference>
<accession>A0AAP5GXV5</accession>
<dbReference type="Gene3D" id="3.20.20.370">
    <property type="entry name" value="Glycoside hydrolase/deacetylase"/>
    <property type="match status" value="1"/>
</dbReference>
<feature type="domain" description="NodB homology" evidence="3">
    <location>
        <begin position="137"/>
        <end position="318"/>
    </location>
</feature>
<evidence type="ECO:0000256" key="1">
    <source>
        <dbReference type="ARBA" id="ARBA00022729"/>
    </source>
</evidence>
<keyword evidence="1 2" id="KW-0732">Signal</keyword>
<evidence type="ECO:0000259" key="3">
    <source>
        <dbReference type="PROSITE" id="PS51677"/>
    </source>
</evidence>
<dbReference type="InterPro" id="IPR011330">
    <property type="entry name" value="Glyco_hydro/deAcase_b/a-brl"/>
</dbReference>
<protein>
    <submittedName>
        <fullName evidence="4">Peptidoglycan/xylan/chitin deacetylase (PgdA/CDA1 family)</fullName>
    </submittedName>
</protein>
<dbReference type="EMBL" id="JAVDTR010000002">
    <property type="protein sequence ID" value="MDR6722352.1"/>
    <property type="molecule type" value="Genomic_DNA"/>
</dbReference>
<comment type="caution">
    <text evidence="4">The sequence shown here is derived from an EMBL/GenBank/DDBJ whole genome shotgun (WGS) entry which is preliminary data.</text>
</comment>
<dbReference type="PANTHER" id="PTHR34216">
    <property type="match status" value="1"/>
</dbReference>
<dbReference type="RefSeq" id="WP_310136767.1">
    <property type="nucleotide sequence ID" value="NZ_JAVDTR010000002.1"/>
</dbReference>
<dbReference type="PANTHER" id="PTHR34216:SF7">
    <property type="entry name" value="POLY-BETA-1,6-N-ACETYL-D-GLUCOSAMINE N-DEACETYLASE"/>
    <property type="match status" value="1"/>
</dbReference>
<dbReference type="SUPFAM" id="SSF88713">
    <property type="entry name" value="Glycoside hydrolase/deacetylase"/>
    <property type="match status" value="1"/>
</dbReference>
<feature type="chain" id="PRO_5042924563" evidence="2">
    <location>
        <begin position="25"/>
        <end position="318"/>
    </location>
</feature>
<sequence>MKWKKCLLVALTVLTCLTTVYVYAVNHPSNALAHKACTSWDMVKREAFSLSHSEYNSTPTLDATTFQVAPGTATEVPVLMYHYIEPHMDALKKQNKSMISLQDFEKNMKYLHDEGYHTVTLEELEDYVNGRISLPSKSIVITFDDGYQNNYTLAYPVLKKYDFHASIFVIGNKIQAQPSVFDSSKDTFLSKPEMTAGSDVFEYNSHTYNLHHKGFMRCGQLVPAGLDTSLLSDDIQQMKQTGIDTPYIAYPFGYTSTQMIYYLQQNGYRMAFTIVQGMVKPGADLMRLPRLTVTTGTDLPALLQSGSSQDAESVTEAN</sequence>
<dbReference type="GO" id="GO:0016810">
    <property type="term" value="F:hydrolase activity, acting on carbon-nitrogen (but not peptide) bonds"/>
    <property type="evidence" value="ECO:0007669"/>
    <property type="project" value="InterPro"/>
</dbReference>
<gene>
    <name evidence="4" type="ORF">J2W91_000800</name>
</gene>
<evidence type="ECO:0000256" key="2">
    <source>
        <dbReference type="SAM" id="SignalP"/>
    </source>
</evidence>
<dbReference type="Proteomes" id="UP001254832">
    <property type="component" value="Unassembled WGS sequence"/>
</dbReference>
<dbReference type="GO" id="GO:0005975">
    <property type="term" value="P:carbohydrate metabolic process"/>
    <property type="evidence" value="ECO:0007669"/>
    <property type="project" value="InterPro"/>
</dbReference>
<name>A0AAP5GXV5_PAEAM</name>
<proteinExistence type="predicted"/>
<dbReference type="InterPro" id="IPR002509">
    <property type="entry name" value="NODB_dom"/>
</dbReference>
<dbReference type="InterPro" id="IPR051398">
    <property type="entry name" value="Polysacch_Deacetylase"/>
</dbReference>
<reference evidence="4" key="1">
    <citation type="submission" date="2023-07" db="EMBL/GenBank/DDBJ databases">
        <title>Sorghum-associated microbial communities from plants grown in Nebraska, USA.</title>
        <authorList>
            <person name="Schachtman D."/>
        </authorList>
    </citation>
    <scope>NUCLEOTIDE SEQUENCE</scope>
    <source>
        <strain evidence="4">BE80</strain>
    </source>
</reference>